<gene>
    <name evidence="12" type="ORF">GCM10023231_29020</name>
</gene>
<evidence type="ECO:0000256" key="5">
    <source>
        <dbReference type="ARBA" id="ARBA00022801"/>
    </source>
</evidence>
<dbReference type="EMBL" id="BAABIQ010000039">
    <property type="protein sequence ID" value="GAA4798454.1"/>
    <property type="molecule type" value="Genomic_DNA"/>
</dbReference>
<evidence type="ECO:0000256" key="9">
    <source>
        <dbReference type="SAM" id="SignalP"/>
    </source>
</evidence>
<dbReference type="InterPro" id="IPR011249">
    <property type="entry name" value="Metalloenz_LuxS/M16"/>
</dbReference>
<evidence type="ECO:0000259" key="10">
    <source>
        <dbReference type="Pfam" id="PF00675"/>
    </source>
</evidence>
<evidence type="ECO:0000313" key="13">
    <source>
        <dbReference type="Proteomes" id="UP001501411"/>
    </source>
</evidence>
<keyword evidence="4" id="KW-0479">Metal-binding</keyword>
<dbReference type="InterPro" id="IPR011765">
    <property type="entry name" value="Pept_M16_N"/>
</dbReference>
<feature type="domain" description="Peptidase M16 C-terminal" evidence="11">
    <location>
        <begin position="702"/>
        <end position="862"/>
    </location>
</feature>
<comment type="cofactor">
    <cofactor evidence="1">
        <name>Zn(2+)</name>
        <dbReference type="ChEBI" id="CHEBI:29105"/>
    </cofactor>
</comment>
<name>A0ABP9BP85_9SPHI</name>
<evidence type="ECO:0000256" key="1">
    <source>
        <dbReference type="ARBA" id="ARBA00001947"/>
    </source>
</evidence>
<keyword evidence="5" id="KW-0378">Hydrolase</keyword>
<evidence type="ECO:0000256" key="6">
    <source>
        <dbReference type="ARBA" id="ARBA00022833"/>
    </source>
</evidence>
<dbReference type="InterPro" id="IPR050626">
    <property type="entry name" value="Peptidase_M16"/>
</dbReference>
<dbReference type="PANTHER" id="PTHR43690">
    <property type="entry name" value="NARDILYSIN"/>
    <property type="match status" value="1"/>
</dbReference>
<accession>A0ABP9BP85</accession>
<dbReference type="Pfam" id="PF05193">
    <property type="entry name" value="Peptidase_M16_C"/>
    <property type="match status" value="2"/>
</dbReference>
<proteinExistence type="inferred from homology"/>
<dbReference type="PANTHER" id="PTHR43690:SF34">
    <property type="entry name" value="ZINC PROTEASE PQQL-LIKE"/>
    <property type="match status" value="1"/>
</dbReference>
<keyword evidence="7" id="KW-0482">Metalloprotease</keyword>
<dbReference type="Pfam" id="PF00675">
    <property type="entry name" value="Peptidase_M16"/>
    <property type="match status" value="1"/>
</dbReference>
<evidence type="ECO:0000313" key="12">
    <source>
        <dbReference type="EMBL" id="GAA4798454.1"/>
    </source>
</evidence>
<keyword evidence="13" id="KW-1185">Reference proteome</keyword>
<keyword evidence="9" id="KW-0732">Signal</keyword>
<dbReference type="SUPFAM" id="SSF63411">
    <property type="entry name" value="LuxS/MPP-like metallohydrolase"/>
    <property type="match status" value="3"/>
</dbReference>
<evidence type="ECO:0000256" key="4">
    <source>
        <dbReference type="ARBA" id="ARBA00022723"/>
    </source>
</evidence>
<dbReference type="PROSITE" id="PS00143">
    <property type="entry name" value="INSULINASE"/>
    <property type="match status" value="1"/>
</dbReference>
<dbReference type="InterPro" id="IPR001431">
    <property type="entry name" value="Pept_M16_Zn_BS"/>
</dbReference>
<evidence type="ECO:0000256" key="8">
    <source>
        <dbReference type="RuleBase" id="RU004447"/>
    </source>
</evidence>
<feature type="domain" description="Peptidase M16 N-terminal" evidence="10">
    <location>
        <begin position="51"/>
        <end position="165"/>
    </location>
</feature>
<evidence type="ECO:0000259" key="11">
    <source>
        <dbReference type="Pfam" id="PF05193"/>
    </source>
</evidence>
<keyword evidence="3" id="KW-0645">Protease</keyword>
<feature type="domain" description="Peptidase M16 C-terminal" evidence="11">
    <location>
        <begin position="204"/>
        <end position="383"/>
    </location>
</feature>
<sequence>MVVRTIYVTCLWLALLLFAQVSLAQSPYDKQLIKGKLENGLTYYIYPNHFPKGEAVYRLFLKSGSNVEADSQRGLAHFLEHMAFNGTTHFPKDGMVKFLENKGAKFGKDLNAHTSYNETVYKLQLPSKDSAMVSKTMTILADWAHGMRLDSAEIEKERGVVLSEWLARRGPSEEAQEAFLSILLNHSRFAERKTIGDTAIIRHFKREALQAYYQQWYHPSLMAVAVVGDVDPQLIIKLLHEKFDYKPTMKKPVVPDYSISDYKAPGFKRVFNSHEQKIELSLLQLADSPPPVKRKDDYRSYLTRSLVQMLIKRRFSDLAFARPPYVRASLQRSRFLNTKDVIMATVEINPEKPVASIRVFAEQLEQMRRYGFTQNEIETVKKSYALALRQKMKPDRLIPSASIMDDIYADFYRDQPLISTKVENNWFQSCSSGIDSLALFRAFRQAYQLDNAQYLLTGYQQVADSMPANNEIKQLFDRVKQAPIQAYEKHTQHIDRLLDAAPQSGSLTDTVQMTPLQAMQMTLSNGATVIFRKPLQNDGKVTVSGFRKGGLYTFKESDYVSGLFATNVIALSGAGGFSRESLSQFLTGNSASVRFLIDKTRTGIAGSADLADMKTLFELIYLKWTAPQVDDSVFSLMKQKAVENARNTNQTPSSLFRRDLNALVNGRNYTTQPLTDTLLQNQLQSDRMLPIFSRAFGTATGFTFIVTADPANETVKKLVLQYLGGLPSGHSDTTYRYVRPKSEPDSLVRYNGDSPKATVSLIFQQDQFLGSYNPLNMKLEMLTAVLRMKLLKKLREEMGMVYSVGVSGSATPYPTPLTRITISFNSKPTDVTTLLKSIQHILTEMAAQPATFENELADVKKNLLKEMEADKQRDAFWTGYIRNSIFNHDTDWNFVNRYTELAEAVSAADMAQMLTAYMLETTPFHAILYPQKSGEEQENNTENK</sequence>
<evidence type="ECO:0000256" key="3">
    <source>
        <dbReference type="ARBA" id="ARBA00022670"/>
    </source>
</evidence>
<comment type="caution">
    <text evidence="12">The sequence shown here is derived from an EMBL/GenBank/DDBJ whole genome shotgun (WGS) entry which is preliminary data.</text>
</comment>
<evidence type="ECO:0000256" key="2">
    <source>
        <dbReference type="ARBA" id="ARBA00007261"/>
    </source>
</evidence>
<evidence type="ECO:0000256" key="7">
    <source>
        <dbReference type="ARBA" id="ARBA00023049"/>
    </source>
</evidence>
<dbReference type="InterPro" id="IPR007863">
    <property type="entry name" value="Peptidase_M16_C"/>
</dbReference>
<reference evidence="13" key="1">
    <citation type="journal article" date="2019" name="Int. J. Syst. Evol. Microbiol.">
        <title>The Global Catalogue of Microorganisms (GCM) 10K type strain sequencing project: providing services to taxonomists for standard genome sequencing and annotation.</title>
        <authorList>
            <consortium name="The Broad Institute Genomics Platform"/>
            <consortium name="The Broad Institute Genome Sequencing Center for Infectious Disease"/>
            <person name="Wu L."/>
            <person name="Ma J."/>
        </authorList>
    </citation>
    <scope>NUCLEOTIDE SEQUENCE [LARGE SCALE GENOMIC DNA]</scope>
    <source>
        <strain evidence="13">JCM 18200</strain>
    </source>
</reference>
<dbReference type="Proteomes" id="UP001501411">
    <property type="component" value="Unassembled WGS sequence"/>
</dbReference>
<keyword evidence="6" id="KW-0862">Zinc</keyword>
<feature type="signal peptide" evidence="9">
    <location>
        <begin position="1"/>
        <end position="24"/>
    </location>
</feature>
<comment type="similarity">
    <text evidence="2 8">Belongs to the peptidase M16 family.</text>
</comment>
<organism evidence="12 13">
    <name type="scientific">Olivibacter ginsenosidimutans</name>
    <dbReference type="NCBI Taxonomy" id="1176537"/>
    <lineage>
        <taxon>Bacteria</taxon>
        <taxon>Pseudomonadati</taxon>
        <taxon>Bacteroidota</taxon>
        <taxon>Sphingobacteriia</taxon>
        <taxon>Sphingobacteriales</taxon>
        <taxon>Sphingobacteriaceae</taxon>
        <taxon>Olivibacter</taxon>
    </lineage>
</organism>
<feature type="chain" id="PRO_5046182796" evidence="9">
    <location>
        <begin position="25"/>
        <end position="944"/>
    </location>
</feature>
<dbReference type="Gene3D" id="3.30.830.10">
    <property type="entry name" value="Metalloenzyme, LuxS/M16 peptidase-like"/>
    <property type="match status" value="4"/>
</dbReference>
<protein>
    <submittedName>
        <fullName evidence="12">Insulinase family protein</fullName>
    </submittedName>
</protein>